<dbReference type="EMBL" id="LCWF01000053">
    <property type="protein sequence ID" value="KKY24987.1"/>
    <property type="molecule type" value="Genomic_DNA"/>
</dbReference>
<dbReference type="InterPro" id="IPR036396">
    <property type="entry name" value="Cyt_P450_sf"/>
</dbReference>
<evidence type="ECO:0000256" key="4">
    <source>
        <dbReference type="ARBA" id="ARBA00022723"/>
    </source>
</evidence>
<keyword evidence="10" id="KW-1185">Reference proteome</keyword>
<dbReference type="GO" id="GO:0016705">
    <property type="term" value="F:oxidoreductase activity, acting on paired donors, with incorporation or reduction of molecular oxygen"/>
    <property type="evidence" value="ECO:0007669"/>
    <property type="project" value="InterPro"/>
</dbReference>
<dbReference type="PANTHER" id="PTHR24305:SF157">
    <property type="entry name" value="N-ACETYLTRYPTOPHAN 6-HYDROXYLASE IVOC-RELATED"/>
    <property type="match status" value="1"/>
</dbReference>
<dbReference type="InterPro" id="IPR050121">
    <property type="entry name" value="Cytochrome_P450_monoxygenase"/>
</dbReference>
<evidence type="ECO:0000256" key="8">
    <source>
        <dbReference type="PIRSR" id="PIRSR602401-1"/>
    </source>
</evidence>
<protein>
    <submittedName>
        <fullName evidence="9">Putative cytochrome p450</fullName>
    </submittedName>
</protein>
<name>A0A0G2EQC3_PHACM</name>
<dbReference type="Proteomes" id="UP000053317">
    <property type="component" value="Unassembled WGS sequence"/>
</dbReference>
<proteinExistence type="inferred from homology"/>
<dbReference type="PANTHER" id="PTHR24305">
    <property type="entry name" value="CYTOCHROME P450"/>
    <property type="match status" value="1"/>
</dbReference>
<dbReference type="PRINTS" id="PR00463">
    <property type="entry name" value="EP450I"/>
</dbReference>
<evidence type="ECO:0000256" key="1">
    <source>
        <dbReference type="ARBA" id="ARBA00001971"/>
    </source>
</evidence>
<evidence type="ECO:0000313" key="9">
    <source>
        <dbReference type="EMBL" id="KKY24987.1"/>
    </source>
</evidence>
<sequence length="448" mass="50395">MLPSLYVQALTETRFKGPIVRINVRELHIKDSQYYGNIYTGSSRRVNKDSATVAAFPVTTAVAATVDHNIHRARRGYLNPYFSKRVVVDLEPLIHDRIGRLCARLEKAMQQGQVTILDSAFSALAADIITQRFYGEHFDYLGIQDFKFSVRETFIAAGLVYHFSRFFPSVVASLKSLPLPILRWIAPGVADIETVREQIKHNILTSLDEKRSTNSKSVIVSALADPNIPAKERTIDRLLDEGTTFIFAGTETSARALSVTMFHLLNNKSNLRKLRDELDTLPPRQGNAYSLSQLEPLPYLTGVVNEGFRLSFGPVSRLPRVATHETLRYKDYLIPAGTPVSQSSYFVHTDPLIYPNPFSFEPTRWIKAAQEGITLNKFLVSFTKGSRQCIGINMAYAELYLTIARIVRSFEMDLYETTPEDLEIYHVRLVGCPRKGGDVKVTVTGKIG</sequence>
<keyword evidence="6 8" id="KW-0408">Iron</keyword>
<dbReference type="PRINTS" id="PR00385">
    <property type="entry name" value="P450"/>
</dbReference>
<evidence type="ECO:0000256" key="2">
    <source>
        <dbReference type="ARBA" id="ARBA00010617"/>
    </source>
</evidence>
<dbReference type="Gene3D" id="1.10.630.10">
    <property type="entry name" value="Cytochrome P450"/>
    <property type="match status" value="1"/>
</dbReference>
<evidence type="ECO:0000256" key="7">
    <source>
        <dbReference type="ARBA" id="ARBA00023033"/>
    </source>
</evidence>
<keyword evidence="4 8" id="KW-0479">Metal-binding</keyword>
<evidence type="ECO:0000256" key="6">
    <source>
        <dbReference type="ARBA" id="ARBA00023004"/>
    </source>
</evidence>
<keyword evidence="7" id="KW-0503">Monooxygenase</keyword>
<dbReference type="OrthoDB" id="3945418at2759"/>
<dbReference type="CDD" id="cd11062">
    <property type="entry name" value="CYP58-like"/>
    <property type="match status" value="1"/>
</dbReference>
<keyword evidence="5" id="KW-0560">Oxidoreductase</keyword>
<dbReference type="GO" id="GO:0005506">
    <property type="term" value="F:iron ion binding"/>
    <property type="evidence" value="ECO:0007669"/>
    <property type="project" value="InterPro"/>
</dbReference>
<evidence type="ECO:0000256" key="3">
    <source>
        <dbReference type="ARBA" id="ARBA00022617"/>
    </source>
</evidence>
<keyword evidence="3 8" id="KW-0349">Heme</keyword>
<comment type="similarity">
    <text evidence="2">Belongs to the cytochrome P450 family.</text>
</comment>
<dbReference type="InterPro" id="IPR002401">
    <property type="entry name" value="Cyt_P450_E_grp-I"/>
</dbReference>
<dbReference type="InterPro" id="IPR001128">
    <property type="entry name" value="Cyt_P450"/>
</dbReference>
<reference evidence="9 10" key="2">
    <citation type="submission" date="2015-05" db="EMBL/GenBank/DDBJ databases">
        <authorList>
            <person name="Morales-Cruz A."/>
            <person name="Amrine K.C."/>
            <person name="Cantu D."/>
        </authorList>
    </citation>
    <scope>NUCLEOTIDE SEQUENCE [LARGE SCALE GENOMIC DNA]</scope>
    <source>
        <strain evidence="9">UCRPC4</strain>
    </source>
</reference>
<evidence type="ECO:0000256" key="5">
    <source>
        <dbReference type="ARBA" id="ARBA00023002"/>
    </source>
</evidence>
<organism evidence="9 10">
    <name type="scientific">Phaeomoniella chlamydospora</name>
    <name type="common">Phaeoacremonium chlamydosporum</name>
    <dbReference type="NCBI Taxonomy" id="158046"/>
    <lineage>
        <taxon>Eukaryota</taxon>
        <taxon>Fungi</taxon>
        <taxon>Dikarya</taxon>
        <taxon>Ascomycota</taxon>
        <taxon>Pezizomycotina</taxon>
        <taxon>Eurotiomycetes</taxon>
        <taxon>Chaetothyriomycetidae</taxon>
        <taxon>Phaeomoniellales</taxon>
        <taxon>Phaeomoniellaceae</taxon>
        <taxon>Phaeomoniella</taxon>
    </lineage>
</organism>
<dbReference type="AlphaFoldDB" id="A0A0G2EQC3"/>
<evidence type="ECO:0000313" key="10">
    <source>
        <dbReference type="Proteomes" id="UP000053317"/>
    </source>
</evidence>
<dbReference type="SUPFAM" id="SSF48264">
    <property type="entry name" value="Cytochrome P450"/>
    <property type="match status" value="1"/>
</dbReference>
<comment type="caution">
    <text evidence="9">The sequence shown here is derived from an EMBL/GenBank/DDBJ whole genome shotgun (WGS) entry which is preliminary data.</text>
</comment>
<feature type="binding site" description="axial binding residue" evidence="8">
    <location>
        <position position="389"/>
    </location>
    <ligand>
        <name>heme</name>
        <dbReference type="ChEBI" id="CHEBI:30413"/>
    </ligand>
    <ligandPart>
        <name>Fe</name>
        <dbReference type="ChEBI" id="CHEBI:18248"/>
    </ligandPart>
</feature>
<reference evidence="9 10" key="1">
    <citation type="submission" date="2015-05" db="EMBL/GenBank/DDBJ databases">
        <title>Distinctive expansion of gene families associated with plant cell wall degradation and secondary metabolism in the genomes of grapevine trunk pathogens.</title>
        <authorList>
            <person name="Lawrence D.P."/>
            <person name="Travadon R."/>
            <person name="Rolshausen P.E."/>
            <person name="Baumgartner K."/>
        </authorList>
    </citation>
    <scope>NUCLEOTIDE SEQUENCE [LARGE SCALE GENOMIC DNA]</scope>
    <source>
        <strain evidence="9">UCRPC4</strain>
    </source>
</reference>
<gene>
    <name evidence="9" type="ORF">UCRPC4_g02208</name>
</gene>
<accession>A0A0G2EQC3</accession>
<dbReference type="Pfam" id="PF00067">
    <property type="entry name" value="p450"/>
    <property type="match status" value="1"/>
</dbReference>
<dbReference type="GO" id="GO:0004497">
    <property type="term" value="F:monooxygenase activity"/>
    <property type="evidence" value="ECO:0007669"/>
    <property type="project" value="UniProtKB-KW"/>
</dbReference>
<dbReference type="GO" id="GO:0020037">
    <property type="term" value="F:heme binding"/>
    <property type="evidence" value="ECO:0007669"/>
    <property type="project" value="InterPro"/>
</dbReference>
<comment type="cofactor">
    <cofactor evidence="1 8">
        <name>heme</name>
        <dbReference type="ChEBI" id="CHEBI:30413"/>
    </cofactor>
</comment>